<feature type="domain" description="HTH araC/xylS-type" evidence="4">
    <location>
        <begin position="188"/>
        <end position="235"/>
    </location>
</feature>
<gene>
    <name evidence="5" type="ORF">SBA_ch2_1830</name>
</gene>
<proteinExistence type="predicted"/>
<dbReference type="InterPro" id="IPR018060">
    <property type="entry name" value="HTH_AraC"/>
</dbReference>
<dbReference type="PROSITE" id="PS01124">
    <property type="entry name" value="HTH_ARAC_FAMILY_2"/>
    <property type="match status" value="1"/>
</dbReference>
<reference evidence="5" key="1">
    <citation type="submission" date="2018-07" db="EMBL/GenBank/DDBJ databases">
        <title>Complete genome sequence of Sphingomonas bisphenolicum strain AO1, a bisphenol A degradative bacterium isolated from Japanese farm field.</title>
        <authorList>
            <person name="Murakami M."/>
            <person name="Koh M."/>
            <person name="Koba S."/>
            <person name="Matsumura Y."/>
        </authorList>
    </citation>
    <scope>NUCLEOTIDE SEQUENCE</scope>
    <source>
        <strain evidence="5">AO1</strain>
    </source>
</reference>
<protein>
    <recommendedName>
        <fullName evidence="4">HTH araC/xylS-type domain-containing protein</fullName>
    </recommendedName>
</protein>
<evidence type="ECO:0000313" key="6">
    <source>
        <dbReference type="Proteomes" id="UP001059971"/>
    </source>
</evidence>
<dbReference type="InterPro" id="IPR018062">
    <property type="entry name" value="HTH_AraC-typ_CS"/>
</dbReference>
<dbReference type="Gene3D" id="1.10.10.60">
    <property type="entry name" value="Homeodomain-like"/>
    <property type="match status" value="1"/>
</dbReference>
<evidence type="ECO:0000259" key="4">
    <source>
        <dbReference type="PROSITE" id="PS01124"/>
    </source>
</evidence>
<dbReference type="Proteomes" id="UP001059971">
    <property type="component" value="Chromosome 2"/>
</dbReference>
<keyword evidence="6" id="KW-1185">Reference proteome</keyword>
<evidence type="ECO:0000256" key="3">
    <source>
        <dbReference type="ARBA" id="ARBA00023163"/>
    </source>
</evidence>
<evidence type="ECO:0000256" key="1">
    <source>
        <dbReference type="ARBA" id="ARBA00023015"/>
    </source>
</evidence>
<dbReference type="PROSITE" id="PS00041">
    <property type="entry name" value="HTH_ARAC_FAMILY_1"/>
    <property type="match status" value="1"/>
</dbReference>
<evidence type="ECO:0000256" key="2">
    <source>
        <dbReference type="ARBA" id="ARBA00023125"/>
    </source>
</evidence>
<keyword evidence="2" id="KW-0238">DNA-binding</keyword>
<dbReference type="EMBL" id="AP018818">
    <property type="protein sequence ID" value="BBF71650.1"/>
    <property type="molecule type" value="Genomic_DNA"/>
</dbReference>
<dbReference type="InterPro" id="IPR050204">
    <property type="entry name" value="AraC_XylS_family_regulators"/>
</dbReference>
<accession>A0ABM7G8A5</accession>
<keyword evidence="3" id="KW-0804">Transcription</keyword>
<name>A0ABM7G8A5_9SPHN</name>
<dbReference type="InterPro" id="IPR009057">
    <property type="entry name" value="Homeodomain-like_sf"/>
</dbReference>
<evidence type="ECO:0000313" key="5">
    <source>
        <dbReference type="EMBL" id="BBF71650.1"/>
    </source>
</evidence>
<dbReference type="PANTHER" id="PTHR46796:SF6">
    <property type="entry name" value="ARAC SUBFAMILY"/>
    <property type="match status" value="1"/>
</dbReference>
<dbReference type="PANTHER" id="PTHR46796">
    <property type="entry name" value="HTH-TYPE TRANSCRIPTIONAL ACTIVATOR RHAS-RELATED"/>
    <property type="match status" value="1"/>
</dbReference>
<dbReference type="RefSeq" id="WP_261937283.1">
    <property type="nucleotide sequence ID" value="NZ_AP018818.1"/>
</dbReference>
<organism evidence="5 6">
    <name type="scientific">Sphingomonas bisphenolicum</name>
    <dbReference type="NCBI Taxonomy" id="296544"/>
    <lineage>
        <taxon>Bacteria</taxon>
        <taxon>Pseudomonadati</taxon>
        <taxon>Pseudomonadota</taxon>
        <taxon>Alphaproteobacteria</taxon>
        <taxon>Sphingomonadales</taxon>
        <taxon>Sphingomonadaceae</taxon>
        <taxon>Sphingomonas</taxon>
    </lineage>
</organism>
<dbReference type="SUPFAM" id="SSF46689">
    <property type="entry name" value="Homeodomain-like"/>
    <property type="match status" value="1"/>
</dbReference>
<keyword evidence="1" id="KW-0805">Transcription regulation</keyword>
<sequence>MPPRNKVGTNESIIIDALGRMPDIQLGSDDDGWQLCRWRQFVGTYTLPALPDPVFTVHIAGKPQVKTWDRDGWSELSSMPGCATIVPSGQETGWLVDGELDVVTLSVSSHILKAAPAADQFRRLRFAFTDPLGVALTRQVLAELYAPPSPARDIYVGAMVNALKAHMLRGPISASGDDIPTAAFSAYRLHHVMNAVQQRPQASHSLEEMAAQAGITPSHFCRVFRKAAGMSPINM</sequence>